<dbReference type="GO" id="GO:0017025">
    <property type="term" value="F:TBP-class protein binding"/>
    <property type="evidence" value="ECO:0007669"/>
    <property type="project" value="InterPro"/>
</dbReference>
<dbReference type="Pfam" id="PF02985">
    <property type="entry name" value="HEAT"/>
    <property type="match status" value="1"/>
</dbReference>
<gene>
    <name evidence="13" type="ORF">PVAP13_3NG178092</name>
</gene>
<dbReference type="InterPro" id="IPR038718">
    <property type="entry name" value="SNF2-like_sf"/>
</dbReference>
<evidence type="ECO:0000256" key="8">
    <source>
        <dbReference type="ARBA" id="ARBA00023242"/>
    </source>
</evidence>
<evidence type="ECO:0000313" key="14">
    <source>
        <dbReference type="Proteomes" id="UP000823388"/>
    </source>
</evidence>
<dbReference type="GO" id="GO:0003677">
    <property type="term" value="F:DNA binding"/>
    <property type="evidence" value="ECO:0007669"/>
    <property type="project" value="UniProtKB-KW"/>
</dbReference>
<keyword evidence="5" id="KW-0347">Helicase</keyword>
<evidence type="ECO:0000256" key="5">
    <source>
        <dbReference type="ARBA" id="ARBA00022806"/>
    </source>
</evidence>
<organism evidence="13 14">
    <name type="scientific">Panicum virgatum</name>
    <name type="common">Blackwell switchgrass</name>
    <dbReference type="NCBI Taxonomy" id="38727"/>
    <lineage>
        <taxon>Eukaryota</taxon>
        <taxon>Viridiplantae</taxon>
        <taxon>Streptophyta</taxon>
        <taxon>Embryophyta</taxon>
        <taxon>Tracheophyta</taxon>
        <taxon>Spermatophyta</taxon>
        <taxon>Magnoliopsida</taxon>
        <taxon>Liliopsida</taxon>
        <taxon>Poales</taxon>
        <taxon>Poaceae</taxon>
        <taxon>PACMAD clade</taxon>
        <taxon>Panicoideae</taxon>
        <taxon>Panicodae</taxon>
        <taxon>Paniceae</taxon>
        <taxon>Panicinae</taxon>
        <taxon>Panicum</taxon>
        <taxon>Panicum sect. Hiantes</taxon>
    </lineage>
</organism>
<keyword evidence="7" id="KW-0238">DNA-binding</keyword>
<dbReference type="CDD" id="cd17999">
    <property type="entry name" value="DEXHc_Mot1"/>
    <property type="match status" value="1"/>
</dbReference>
<dbReference type="InterPro" id="IPR044972">
    <property type="entry name" value="Mot1"/>
</dbReference>
<feature type="region of interest" description="Disordered" evidence="10">
    <location>
        <begin position="1992"/>
        <end position="2012"/>
    </location>
</feature>
<dbReference type="SUPFAM" id="SSF52540">
    <property type="entry name" value="P-loop containing nucleoside triphosphate hydrolases"/>
    <property type="match status" value="2"/>
</dbReference>
<evidence type="ECO:0000313" key="13">
    <source>
        <dbReference type="EMBL" id="KAG2617030.1"/>
    </source>
</evidence>
<name>A0A8T0U237_PANVG</name>
<keyword evidence="6" id="KW-0067">ATP-binding</keyword>
<keyword evidence="8" id="KW-0539">Nucleus</keyword>
<evidence type="ECO:0008006" key="15">
    <source>
        <dbReference type="Google" id="ProtNLM"/>
    </source>
</evidence>
<feature type="domain" description="Helicase ATP-binding" evidence="11">
    <location>
        <begin position="1469"/>
        <end position="1638"/>
    </location>
</feature>
<evidence type="ECO:0000256" key="10">
    <source>
        <dbReference type="SAM" id="MobiDB-lite"/>
    </source>
</evidence>
<dbReference type="Pfam" id="PF00176">
    <property type="entry name" value="SNF2-rel_dom"/>
    <property type="match status" value="1"/>
</dbReference>
<protein>
    <recommendedName>
        <fullName evidence="15">TATA-binding protein-associated factor BTAF1</fullName>
    </recommendedName>
</protein>
<keyword evidence="4" id="KW-0378">Hydrolase</keyword>
<dbReference type="EMBL" id="CM029042">
    <property type="protein sequence ID" value="KAG2617030.1"/>
    <property type="molecule type" value="Genomic_DNA"/>
</dbReference>
<dbReference type="InterPro" id="IPR001650">
    <property type="entry name" value="Helicase_C-like"/>
</dbReference>
<keyword evidence="14" id="KW-1185">Reference proteome</keyword>
<dbReference type="SMART" id="SM00490">
    <property type="entry name" value="HELICc"/>
    <property type="match status" value="1"/>
</dbReference>
<reference evidence="13" key="1">
    <citation type="submission" date="2020-05" db="EMBL/GenBank/DDBJ databases">
        <title>WGS assembly of Panicum virgatum.</title>
        <authorList>
            <person name="Lovell J.T."/>
            <person name="Jenkins J."/>
            <person name="Shu S."/>
            <person name="Juenger T.E."/>
            <person name="Schmutz J."/>
        </authorList>
    </citation>
    <scope>NUCLEOTIDE SEQUENCE</scope>
    <source>
        <strain evidence="13">AP13</strain>
    </source>
</reference>
<dbReference type="SMART" id="SM00487">
    <property type="entry name" value="DEXDc"/>
    <property type="match status" value="1"/>
</dbReference>
<dbReference type="OrthoDB" id="10252227at2759"/>
<evidence type="ECO:0000256" key="4">
    <source>
        <dbReference type="ARBA" id="ARBA00022801"/>
    </source>
</evidence>
<dbReference type="InterPro" id="IPR016024">
    <property type="entry name" value="ARM-type_fold"/>
</dbReference>
<comment type="caution">
    <text evidence="13">The sequence shown here is derived from an EMBL/GenBank/DDBJ whole genome shotgun (WGS) entry which is preliminary data.</text>
</comment>
<evidence type="ECO:0000256" key="3">
    <source>
        <dbReference type="ARBA" id="ARBA00022741"/>
    </source>
</evidence>
<dbReference type="InterPro" id="IPR049730">
    <property type="entry name" value="SNF2/RAD54-like_C"/>
</dbReference>
<dbReference type="PROSITE" id="PS50077">
    <property type="entry name" value="HEAT_REPEAT"/>
    <property type="match status" value="1"/>
</dbReference>
<feature type="compositionally biased region" description="Basic and acidic residues" evidence="10">
    <location>
        <begin position="249"/>
        <end position="258"/>
    </location>
</feature>
<dbReference type="GO" id="GO:0005634">
    <property type="term" value="C:nucleus"/>
    <property type="evidence" value="ECO:0007669"/>
    <property type="project" value="UniProtKB-SubCell"/>
</dbReference>
<feature type="region of interest" description="Disordered" evidence="10">
    <location>
        <begin position="244"/>
        <end position="283"/>
    </location>
</feature>
<evidence type="ECO:0000256" key="6">
    <source>
        <dbReference type="ARBA" id="ARBA00022840"/>
    </source>
</evidence>
<dbReference type="PANTHER" id="PTHR36498">
    <property type="entry name" value="TATA-BINDING PROTEIN-ASSOCIATED FACTOR 172"/>
    <property type="match status" value="1"/>
</dbReference>
<dbReference type="InterPro" id="IPR000330">
    <property type="entry name" value="SNF2_N"/>
</dbReference>
<dbReference type="GO" id="GO:0004386">
    <property type="term" value="F:helicase activity"/>
    <property type="evidence" value="ECO:0007669"/>
    <property type="project" value="UniProtKB-KW"/>
</dbReference>
<feature type="region of interest" description="Disordered" evidence="10">
    <location>
        <begin position="447"/>
        <end position="473"/>
    </location>
</feature>
<dbReference type="InterPro" id="IPR011989">
    <property type="entry name" value="ARM-like"/>
</dbReference>
<evidence type="ECO:0000259" key="12">
    <source>
        <dbReference type="PROSITE" id="PS51194"/>
    </source>
</evidence>
<dbReference type="CDD" id="cd18793">
    <property type="entry name" value="SF2_C_SNF"/>
    <property type="match status" value="1"/>
</dbReference>
<dbReference type="InterPro" id="IPR044078">
    <property type="entry name" value="Mot1_ATP-bd"/>
</dbReference>
<dbReference type="InterPro" id="IPR021133">
    <property type="entry name" value="HEAT_type_2"/>
</dbReference>
<dbReference type="GO" id="GO:0005524">
    <property type="term" value="F:ATP binding"/>
    <property type="evidence" value="ECO:0007669"/>
    <property type="project" value="UniProtKB-KW"/>
</dbReference>
<feature type="compositionally biased region" description="Polar residues" evidence="10">
    <location>
        <begin position="269"/>
        <end position="282"/>
    </location>
</feature>
<dbReference type="FunFam" id="3.40.50.10810:FF:000009">
    <property type="entry name" value="B-TFIID TATA-box-binding protein-associated factor 1"/>
    <property type="match status" value="1"/>
</dbReference>
<evidence type="ECO:0000256" key="1">
    <source>
        <dbReference type="ARBA" id="ARBA00004123"/>
    </source>
</evidence>
<dbReference type="Gene3D" id="1.25.10.10">
    <property type="entry name" value="Leucine-rich Repeat Variant"/>
    <property type="match status" value="3"/>
</dbReference>
<dbReference type="Pfam" id="PF12054">
    <property type="entry name" value="DUF3535"/>
    <property type="match status" value="1"/>
</dbReference>
<dbReference type="InterPro" id="IPR014001">
    <property type="entry name" value="Helicase_ATP-bd"/>
</dbReference>
<dbReference type="InterPro" id="IPR027417">
    <property type="entry name" value="P-loop_NTPase"/>
</dbReference>
<feature type="repeat" description="HEAT" evidence="9">
    <location>
        <begin position="1299"/>
        <end position="1334"/>
    </location>
</feature>
<dbReference type="Pfam" id="PF00271">
    <property type="entry name" value="Helicase_C"/>
    <property type="match status" value="1"/>
</dbReference>
<evidence type="ECO:0000256" key="7">
    <source>
        <dbReference type="ARBA" id="ARBA00023125"/>
    </source>
</evidence>
<dbReference type="Proteomes" id="UP000823388">
    <property type="component" value="Chromosome 3N"/>
</dbReference>
<dbReference type="PROSITE" id="PS51194">
    <property type="entry name" value="HELICASE_CTER"/>
    <property type="match status" value="1"/>
</dbReference>
<dbReference type="InterPro" id="IPR000357">
    <property type="entry name" value="HEAT"/>
</dbReference>
<evidence type="ECO:0000256" key="9">
    <source>
        <dbReference type="PROSITE-ProRule" id="PRU00103"/>
    </source>
</evidence>
<dbReference type="PANTHER" id="PTHR36498:SF1">
    <property type="entry name" value="TATA-BINDING PROTEIN-ASSOCIATED FACTOR 172"/>
    <property type="match status" value="1"/>
</dbReference>
<proteinExistence type="predicted"/>
<accession>A0A8T0U237</accession>
<dbReference type="InterPro" id="IPR022707">
    <property type="entry name" value="Mot1_central_dom"/>
</dbReference>
<dbReference type="Gene3D" id="3.40.50.300">
    <property type="entry name" value="P-loop containing nucleotide triphosphate hydrolases"/>
    <property type="match status" value="1"/>
</dbReference>
<sequence>MAQNSSRLHRLLTLLDTGSTQTTRFAAARQIGEIAKSHPQELNALLKKVSQYTRSKSWDTRVAAAHAIGAITENVKHTSLKDLYASVEAEKHVSGLSDGSDDASSLPHADTAATSDLAFGSFDINRVLEFGSPLLASGGQEYDIANDNGKNPAERLARQKKNLWRRLGLDVCEQFMDVNDVIKDEDLLAQKNYWGSHAQNNGFNSFNTGRNIQQLVSTMVPRYHKQPNFRSRRLSARELNMLKRKAKSNAKDHTKTVSEGDEVTLKSPAPSNGATSDQSGAQNDALDITMDEDNLEYSENGRWPFQQFVDQLIHDMFDPIWEVRHGTIMALREILTHQGACAGVYFPDLSLPSAILDGKTNFEFLKRAHNIDLNDDHVDHLEPVFKRHKKEQNPSESMYMDYDKEMFNDGHSKTEANLSNVPTLSTGELSSAHVKVEPDFCVDDSTDPAKEDSSCKPVHGKLNSTSNPMSHMHAPENSKFMKLMKLAKYSYMKNWEFLQDCAIRFLCVLSLDRFGDYVSDQVVAPVRETCAQALGAVLKYMHPSLVCHTLNILLQMQRRQEWEVRHGSLLGIKYLVAVRQEMLKYLLDYIIHACKAGLEDPDDDVRAVAAEALIPAADSLVRLNDQMLHSIVMLLWDILLDLDDLSPSTSSVMNLLAEIYSQPEMVPKMLGTATSGEMGEFDLNKLTQTAEQEGRLTSSENPYGLATLTPRLWPFMRHSITSVRRSAIRTLEKLLEVGNSRSLSGTVPSKFWPTSILGDALQVVFQNLLLESNDEILQSSERAWKLLLQCPEKDLEYAAKLYFSNWVQLAATPFGSALDSTKMFLPVALPRGSRSRAAAKIRSANLEHECTRMISFGSTGESTSHEKHFDVPSSISKIIVGADSDKSVTHTRVLTSMALGLFASKLPVGSWQFVLSPLANDLMSLSGVQRQVASMVIVSWFKDLRGRDPVSVGTLLAFLSSVKEWLLDLLTCSDPALPTKDSVLPYSELSRTYTKMRNEANNLLHSIDSCPVFKDYINGSNLNVDVLGVDDAINFASKLFLPSESDLPSESERIVLNNIESAKQGLLSTSGYLKCVQNNLHVTVCSLVASAVVWMSGLPSKLNPVILPLMAAIKREQEEVLQDKAADALAELICSCVGRKPGPNDKLTKNLCTLTCTDASETPQAAIINSMQVVEDQNLLSIGKRFSSHRSRGHTVSGSEERSKMEGFISRRGSELAFKHLCEKFGPSLFEKLPKLWDCLTEFLKPVKTEDGPKDDTSIAQLGRSYEDKDPQSLINNIQVVRSITPHLAEPLRPQLLSLLPCILGCVRHPHVAVRLAAARCITSMAKSLADDVMVLVIENVIPMLSDLSSVCARQGAGMLLSLLVQGLAVELVPYAPFLVVPLLKCMSDPDGSVRQTVTHSFAVLVPLLPLSKGASLPGGLSERLSSSAEDVQFLEQLLDNSQIDDFKLNIDLSVELRRYQQEGINWLAFLRRFKLHGILCDDMGLGKTLQASAIVASDIAESRARNDEKDPTSLIICPSTLVAHWEYEIEKYIDSSIMKPLQYVGSSQDRVTLRSQFDKFNVIITSYDIIRKDIDFLGNIPWNYCVLDEGHIIKNSRSKITSAVKQLKAQHRLILSGTPIQNNVLELWSLFDFLMPGFLGTEKQFQATYGKPLLAAKDSKCSAKDAEAGILAMEALHKQVMPFLLRRTKDEVLSDLPEKIIQDRYCDLSLLQLKLYDKFSSSNAKEEISTIVKANESEESAPQPKATRHVFQSLQYLLKLCSHPLLVTGENPPDHLVDLLKEIGVGSGGELHELHHSPKLVALQEILQECGIGSEISSPDASTAIGQHRVLIFAQHKAFLDIIEKDLFQSHMKSVTYLRLDGSVEAEKRFEIVKAFNSDPTIDVLLLTTHVGGLGLNLTSADTLVFMEHDWNPMKDLQAMDRAHRLGQRKVVNVHRLIMRGTLEEKVMSLQRFKVSVANAVINAENSSLKTMNTDQLLDLFTSTPASRKASVLPRGLSSDQSKDPKKSGGKGLKSILNGLDELWDQSQYADEYDLNQFLAKLNG</sequence>
<dbReference type="Gene3D" id="3.40.50.10810">
    <property type="entry name" value="Tandem AAA-ATPase domain"/>
    <property type="match status" value="1"/>
</dbReference>
<comment type="subcellular location">
    <subcellularLocation>
        <location evidence="1">Nucleus</location>
    </subcellularLocation>
</comment>
<evidence type="ECO:0000259" key="11">
    <source>
        <dbReference type="PROSITE" id="PS51192"/>
    </source>
</evidence>
<feature type="domain" description="Helicase C-terminal" evidence="12">
    <location>
        <begin position="1818"/>
        <end position="1974"/>
    </location>
</feature>
<keyword evidence="2" id="KW-0677">Repeat</keyword>
<dbReference type="FunFam" id="3.40.50.300:FF:001793">
    <property type="entry name" value="TATA-binding protein-associated factor"/>
    <property type="match status" value="1"/>
</dbReference>
<evidence type="ECO:0000256" key="2">
    <source>
        <dbReference type="ARBA" id="ARBA00022737"/>
    </source>
</evidence>
<dbReference type="SUPFAM" id="SSF48371">
    <property type="entry name" value="ARM repeat"/>
    <property type="match status" value="1"/>
</dbReference>
<dbReference type="GO" id="GO:0016887">
    <property type="term" value="F:ATP hydrolysis activity"/>
    <property type="evidence" value="ECO:0007669"/>
    <property type="project" value="InterPro"/>
</dbReference>
<keyword evidence="3" id="KW-0547">Nucleotide-binding</keyword>
<dbReference type="PROSITE" id="PS51192">
    <property type="entry name" value="HELICASE_ATP_BIND_1"/>
    <property type="match status" value="1"/>
</dbReference>